<gene>
    <name evidence="3" type="ORF">CLV46_3263</name>
</gene>
<protein>
    <submittedName>
        <fullName evidence="3">Uncharacterized protein</fullName>
    </submittedName>
</protein>
<keyword evidence="4" id="KW-1185">Reference proteome</keyword>
<feature type="transmembrane region" description="Helical" evidence="2">
    <location>
        <begin position="58"/>
        <end position="81"/>
    </location>
</feature>
<dbReference type="Proteomes" id="UP000228758">
    <property type="component" value="Unassembled WGS sequence"/>
</dbReference>
<keyword evidence="2" id="KW-0812">Transmembrane</keyword>
<sequence>MTQVTRLLIALAAVCAGLIHLALVVGSPVPIAVFAAAIGTAELAWGLITFVRDRIEAPVVVLSVALFPLVGWAAIVAAGAVSGATEAAALPVLPLGIAAVFDLAIALVIARRLRDGERKVIRTTGAEPSAPRLLIPLFIGSLAAALLVTPALAATEAGAYAQPHGEHDADFVPQKGDPIQLPDEHGH</sequence>
<organism evidence="3 4">
    <name type="scientific">Diaminobutyricimonas aerilata</name>
    <dbReference type="NCBI Taxonomy" id="1162967"/>
    <lineage>
        <taxon>Bacteria</taxon>
        <taxon>Bacillati</taxon>
        <taxon>Actinomycetota</taxon>
        <taxon>Actinomycetes</taxon>
        <taxon>Micrococcales</taxon>
        <taxon>Microbacteriaceae</taxon>
        <taxon>Diaminobutyricimonas</taxon>
    </lineage>
</organism>
<accession>A0A2M9CP37</accession>
<feature type="transmembrane region" description="Helical" evidence="2">
    <location>
        <begin position="31"/>
        <end position="51"/>
    </location>
</feature>
<proteinExistence type="predicted"/>
<reference evidence="3 4" key="1">
    <citation type="submission" date="2017-11" db="EMBL/GenBank/DDBJ databases">
        <title>Genomic Encyclopedia of Archaeal and Bacterial Type Strains, Phase II (KMG-II): From Individual Species to Whole Genera.</title>
        <authorList>
            <person name="Goeker M."/>
        </authorList>
    </citation>
    <scope>NUCLEOTIDE SEQUENCE [LARGE SCALE GENOMIC DNA]</scope>
    <source>
        <strain evidence="3 4">DSM 27393</strain>
    </source>
</reference>
<evidence type="ECO:0000256" key="1">
    <source>
        <dbReference type="SAM" id="MobiDB-lite"/>
    </source>
</evidence>
<feature type="region of interest" description="Disordered" evidence="1">
    <location>
        <begin position="164"/>
        <end position="187"/>
    </location>
</feature>
<feature type="transmembrane region" description="Helical" evidence="2">
    <location>
        <begin position="131"/>
        <end position="153"/>
    </location>
</feature>
<feature type="transmembrane region" description="Helical" evidence="2">
    <location>
        <begin position="87"/>
        <end position="110"/>
    </location>
</feature>
<keyword evidence="2" id="KW-0472">Membrane</keyword>
<comment type="caution">
    <text evidence="3">The sequence shown here is derived from an EMBL/GenBank/DDBJ whole genome shotgun (WGS) entry which is preliminary data.</text>
</comment>
<name>A0A2M9CP37_9MICO</name>
<evidence type="ECO:0000313" key="4">
    <source>
        <dbReference type="Proteomes" id="UP000228758"/>
    </source>
</evidence>
<evidence type="ECO:0000256" key="2">
    <source>
        <dbReference type="SAM" id="Phobius"/>
    </source>
</evidence>
<dbReference type="EMBL" id="PGFF01000001">
    <property type="protein sequence ID" value="PJJ73667.1"/>
    <property type="molecule type" value="Genomic_DNA"/>
</dbReference>
<keyword evidence="2" id="KW-1133">Transmembrane helix</keyword>
<feature type="transmembrane region" description="Helical" evidence="2">
    <location>
        <begin position="7"/>
        <end position="25"/>
    </location>
</feature>
<evidence type="ECO:0000313" key="3">
    <source>
        <dbReference type="EMBL" id="PJJ73667.1"/>
    </source>
</evidence>
<dbReference type="AlphaFoldDB" id="A0A2M9CP37"/>